<dbReference type="Proteomes" id="UP001595839">
    <property type="component" value="Unassembled WGS sequence"/>
</dbReference>
<organism evidence="1 2">
    <name type="scientific">Streptomyces vulcanius</name>
    <dbReference type="NCBI Taxonomy" id="1441876"/>
    <lineage>
        <taxon>Bacteria</taxon>
        <taxon>Bacillati</taxon>
        <taxon>Actinomycetota</taxon>
        <taxon>Actinomycetes</taxon>
        <taxon>Kitasatosporales</taxon>
        <taxon>Streptomycetaceae</taxon>
        <taxon>Streptomyces</taxon>
    </lineage>
</organism>
<reference evidence="2" key="1">
    <citation type="journal article" date="2019" name="Int. J. Syst. Evol. Microbiol.">
        <title>The Global Catalogue of Microorganisms (GCM) 10K type strain sequencing project: providing services to taxonomists for standard genome sequencing and annotation.</title>
        <authorList>
            <consortium name="The Broad Institute Genomics Platform"/>
            <consortium name="The Broad Institute Genome Sequencing Center for Infectious Disease"/>
            <person name="Wu L."/>
            <person name="Ma J."/>
        </authorList>
    </citation>
    <scope>NUCLEOTIDE SEQUENCE [LARGE SCALE GENOMIC DNA]</scope>
    <source>
        <strain evidence="2">CGMCC 4.7177</strain>
    </source>
</reference>
<dbReference type="EMBL" id="JBHSFK010000015">
    <property type="protein sequence ID" value="MFC4502463.1"/>
    <property type="molecule type" value="Genomic_DNA"/>
</dbReference>
<keyword evidence="1" id="KW-0808">Transferase</keyword>
<evidence type="ECO:0000313" key="2">
    <source>
        <dbReference type="Proteomes" id="UP001595839"/>
    </source>
</evidence>
<dbReference type="RefSeq" id="WP_381174985.1">
    <property type="nucleotide sequence ID" value="NZ_JBHSFK010000015.1"/>
</dbReference>
<sequence length="279" mass="31975">MTKDSNQQQHEPRCHCTIDEKANITWSLELPEAREPRLLLRLRTTPKGTAAEERPSHSLALEEVQEGKWIAVQPDLPSLAEGRWDVYVVDQGKDERRVRPGLRDLRLLLNGSHRDLTAPVAIRIPYATKDGYLAVRTWLRTAHAETQSLRIDDDGMTVSARLHGRRLGPRATVVLRHRQERTLHPVLLQQADEDQFVFRVDYANLLRPGPAGPYAWDVFVQPEEEADKVRVGKLFDDIPDRKKIFVYSAARLGERGEYEVRPYYTVDNDLSIEVSTRSA</sequence>
<keyword evidence="2" id="KW-1185">Reference proteome</keyword>
<name>A0ABV9ARF6_9ACTN</name>
<accession>A0ABV9ARF6</accession>
<proteinExistence type="predicted"/>
<gene>
    <name evidence="1" type="ORF">ACFPIH_23535</name>
</gene>
<comment type="caution">
    <text evidence="1">The sequence shown here is derived from an EMBL/GenBank/DDBJ whole genome shotgun (WGS) entry which is preliminary data.</text>
</comment>
<protein>
    <submittedName>
        <fullName evidence="1">Transferase</fullName>
    </submittedName>
</protein>
<evidence type="ECO:0000313" key="1">
    <source>
        <dbReference type="EMBL" id="MFC4502463.1"/>
    </source>
</evidence>
<dbReference type="GO" id="GO:0016740">
    <property type="term" value="F:transferase activity"/>
    <property type="evidence" value="ECO:0007669"/>
    <property type="project" value="UniProtKB-KW"/>
</dbReference>